<dbReference type="RefSeq" id="WP_343781125.1">
    <property type="nucleotide sequence ID" value="NZ_BAAACZ010000003.1"/>
</dbReference>
<protein>
    <submittedName>
        <fullName evidence="1">Uncharacterized protein</fullName>
    </submittedName>
</protein>
<keyword evidence="2" id="KW-1185">Reference proteome</keyword>
<sequence length="48" mass="5285">MSSFSRGRYTNNQAQEEIVVFLIGLGKAIGKQPMDSKTNSAKQRVGLK</sequence>
<evidence type="ECO:0000313" key="1">
    <source>
        <dbReference type="EMBL" id="GAA0450774.1"/>
    </source>
</evidence>
<evidence type="ECO:0000313" key="2">
    <source>
        <dbReference type="Proteomes" id="UP001500740"/>
    </source>
</evidence>
<proteinExistence type="predicted"/>
<gene>
    <name evidence="1" type="ORF">GCM10008935_01530</name>
</gene>
<comment type="caution">
    <text evidence="1">The sequence shown here is derived from an EMBL/GenBank/DDBJ whole genome shotgun (WGS) entry which is preliminary data.</text>
</comment>
<accession>A0ABN0ZK98</accession>
<name>A0ABN0ZK98_9BACI</name>
<dbReference type="EMBL" id="BAAACZ010000003">
    <property type="protein sequence ID" value="GAA0450774.1"/>
    <property type="molecule type" value="Genomic_DNA"/>
</dbReference>
<organism evidence="1 2">
    <name type="scientific">Alkalibacillus silvisoli</name>
    <dbReference type="NCBI Taxonomy" id="392823"/>
    <lineage>
        <taxon>Bacteria</taxon>
        <taxon>Bacillati</taxon>
        <taxon>Bacillota</taxon>
        <taxon>Bacilli</taxon>
        <taxon>Bacillales</taxon>
        <taxon>Bacillaceae</taxon>
        <taxon>Alkalibacillus</taxon>
    </lineage>
</organism>
<reference evidence="1 2" key="1">
    <citation type="journal article" date="2019" name="Int. J. Syst. Evol. Microbiol.">
        <title>The Global Catalogue of Microorganisms (GCM) 10K type strain sequencing project: providing services to taxonomists for standard genome sequencing and annotation.</title>
        <authorList>
            <consortium name="The Broad Institute Genomics Platform"/>
            <consortium name="The Broad Institute Genome Sequencing Center for Infectious Disease"/>
            <person name="Wu L."/>
            <person name="Ma J."/>
        </authorList>
    </citation>
    <scope>NUCLEOTIDE SEQUENCE [LARGE SCALE GENOMIC DNA]</scope>
    <source>
        <strain evidence="1 2">JCM 14193</strain>
    </source>
</reference>
<dbReference type="Proteomes" id="UP001500740">
    <property type="component" value="Unassembled WGS sequence"/>
</dbReference>